<evidence type="ECO:0000313" key="16">
    <source>
        <dbReference type="Proteomes" id="UP000006820"/>
    </source>
</evidence>
<evidence type="ECO:0000256" key="8">
    <source>
        <dbReference type="ARBA" id="ARBA00022840"/>
    </source>
</evidence>
<comment type="similarity">
    <text evidence="13">Belongs to the APS kinase family.</text>
</comment>
<name>Q5YUA2_NOCFA</name>
<dbReference type="PROSITE" id="PS51722">
    <property type="entry name" value="G_TR_2"/>
    <property type="match status" value="1"/>
</dbReference>
<feature type="binding site" evidence="13">
    <location>
        <begin position="467"/>
        <end position="474"/>
    </location>
    <ligand>
        <name>ATP</name>
        <dbReference type="ChEBI" id="CHEBI:30616"/>
    </ligand>
</feature>
<dbReference type="Gene3D" id="3.40.50.300">
    <property type="entry name" value="P-loop containing nucleotide triphosphate hydrolases"/>
    <property type="match status" value="2"/>
</dbReference>
<keyword evidence="10" id="KW-0511">Multifunctional enzyme</keyword>
<keyword evidence="13" id="KW-0418">Kinase</keyword>
<dbReference type="HAMAP" id="MF_00062">
    <property type="entry name" value="Sulf_adenylyltr_sub1"/>
    <property type="match status" value="1"/>
</dbReference>
<dbReference type="NCBIfam" id="TIGR02034">
    <property type="entry name" value="CysN"/>
    <property type="match status" value="1"/>
</dbReference>
<keyword evidence="16" id="KW-1185">Reference proteome</keyword>
<evidence type="ECO:0000256" key="12">
    <source>
        <dbReference type="HAMAP-Rule" id="MF_00062"/>
    </source>
</evidence>
<evidence type="ECO:0000256" key="6">
    <source>
        <dbReference type="ARBA" id="ARBA00022695"/>
    </source>
</evidence>
<dbReference type="InterPro" id="IPR027417">
    <property type="entry name" value="P-loop_NTPase"/>
</dbReference>
<dbReference type="AlphaFoldDB" id="Q5YUA2"/>
<evidence type="ECO:0000256" key="2">
    <source>
        <dbReference type="ARBA" id="ARBA00002357"/>
    </source>
</evidence>
<dbReference type="NCBIfam" id="NF003013">
    <property type="entry name" value="PRK03846.1"/>
    <property type="match status" value="1"/>
</dbReference>
<evidence type="ECO:0000256" key="9">
    <source>
        <dbReference type="ARBA" id="ARBA00023134"/>
    </source>
</evidence>
<evidence type="ECO:0000256" key="3">
    <source>
        <dbReference type="ARBA" id="ARBA00005438"/>
    </source>
</evidence>
<dbReference type="EC" id="2.7.1.25" evidence="13"/>
<dbReference type="eggNOG" id="COG0529">
    <property type="taxonomic scope" value="Bacteria"/>
</dbReference>
<comment type="similarity">
    <text evidence="4">In the N-terminal section; belongs to the TRAFAC class translation factor GTPase superfamily. Classic translation factor GTPase family. CysN/NodQ subfamily.</text>
</comment>
<comment type="function">
    <text evidence="13">Catalyzes the synthesis of activated sulfate.</text>
</comment>
<keyword evidence="13" id="KW-0597">Phosphoprotein</keyword>
<dbReference type="SUPFAM" id="SSF52540">
    <property type="entry name" value="P-loop containing nucleoside triphosphate hydrolases"/>
    <property type="match status" value="2"/>
</dbReference>
<keyword evidence="6 12" id="KW-0548">Nucleotidyltransferase</keyword>
<feature type="domain" description="Tr-type G" evidence="14">
    <location>
        <begin position="23"/>
        <end position="239"/>
    </location>
</feature>
<dbReference type="KEGG" id="nfa:NFA_33920"/>
<comment type="pathway">
    <text evidence="12">Sulfur metabolism; hydrogen sulfide biosynthesis; sulfite from sulfate: step 1/3.</text>
</comment>
<dbReference type="NCBIfam" id="NF003478">
    <property type="entry name" value="PRK05124.1"/>
    <property type="match status" value="1"/>
</dbReference>
<dbReference type="SUPFAM" id="SSF50447">
    <property type="entry name" value="Translation proteins"/>
    <property type="match status" value="1"/>
</dbReference>
<feature type="binding site" evidence="12">
    <location>
        <begin position="111"/>
        <end position="115"/>
    </location>
    <ligand>
        <name>GTP</name>
        <dbReference type="ChEBI" id="CHEBI:37565"/>
    </ligand>
</feature>
<dbReference type="HOGENOM" id="CLU_007265_5_1_11"/>
<dbReference type="InterPro" id="IPR031157">
    <property type="entry name" value="G_TR_CS"/>
</dbReference>
<gene>
    <name evidence="12" type="primary">cysN</name>
    <name evidence="13" type="synonym">cysC</name>
    <name evidence="15" type="ordered locus">NFA_33920</name>
</gene>
<dbReference type="PRINTS" id="PR00315">
    <property type="entry name" value="ELONGATNFCT"/>
</dbReference>
<comment type="similarity">
    <text evidence="3">In the C-terminal section; belongs to the APS kinase family.</text>
</comment>
<dbReference type="STRING" id="247156.NFA_33920"/>
<evidence type="ECO:0000256" key="10">
    <source>
        <dbReference type="ARBA" id="ARBA00023268"/>
    </source>
</evidence>
<evidence type="ECO:0000256" key="4">
    <source>
        <dbReference type="ARBA" id="ARBA00007237"/>
    </source>
</evidence>
<dbReference type="Gene3D" id="2.40.30.10">
    <property type="entry name" value="Translation factors"/>
    <property type="match status" value="2"/>
</dbReference>
<dbReference type="HAMAP" id="MF_00065">
    <property type="entry name" value="Adenylyl_sulf_kinase"/>
    <property type="match status" value="1"/>
</dbReference>
<dbReference type="OrthoDB" id="9804504at2"/>
<comment type="pathway">
    <text evidence="13">Sulfur metabolism; hydrogen sulfide biosynthesis; sulfite from sulfate: step 2/3.</text>
</comment>
<dbReference type="InterPro" id="IPR059117">
    <property type="entry name" value="APS_kinase_dom"/>
</dbReference>
<feature type="binding site" evidence="12">
    <location>
        <begin position="32"/>
        <end position="39"/>
    </location>
    <ligand>
        <name>GTP</name>
        <dbReference type="ChEBI" id="CHEBI:37565"/>
    </ligand>
</feature>
<evidence type="ECO:0000256" key="7">
    <source>
        <dbReference type="ARBA" id="ARBA00022741"/>
    </source>
</evidence>
<evidence type="ECO:0000256" key="5">
    <source>
        <dbReference type="ARBA" id="ARBA00022679"/>
    </source>
</evidence>
<evidence type="ECO:0000256" key="11">
    <source>
        <dbReference type="ARBA" id="ARBA00049370"/>
    </source>
</evidence>
<dbReference type="FunFam" id="3.40.50.300:FF:000119">
    <property type="entry name" value="Sulfate adenylyltransferase subunit 1"/>
    <property type="match status" value="1"/>
</dbReference>
<keyword evidence="8 12" id="KW-0067">ATP-binding</keyword>
<dbReference type="NCBIfam" id="TIGR00455">
    <property type="entry name" value="apsK"/>
    <property type="match status" value="1"/>
</dbReference>
<dbReference type="PROSITE" id="PS00301">
    <property type="entry name" value="G_TR_1"/>
    <property type="match status" value="1"/>
</dbReference>
<proteinExistence type="inferred from homology"/>
<comment type="similarity">
    <text evidence="12">Belongs to the TRAFAC class translation factor GTPase superfamily. Classic translation factor GTPase family. CysN/NodQ subfamily.</text>
</comment>
<comment type="function">
    <text evidence="12">With CysD forms the ATP sulfurylase (ATPS) that catalyzes the adenylation of sulfate producing adenosine 5'-phosphosulfate (APS) and diphosphate, the first enzymatic step in sulfur assimilation pathway. APS synthesis involves the formation of a high-energy phosphoric-sulfuric acid anhydride bond driven by GTP hydrolysis by CysN coupled to ATP hydrolysis by CysD.</text>
</comment>
<organism evidence="15 16">
    <name type="scientific">Nocardia farcinica (strain IFM 10152)</name>
    <dbReference type="NCBI Taxonomy" id="247156"/>
    <lineage>
        <taxon>Bacteria</taxon>
        <taxon>Bacillati</taxon>
        <taxon>Actinomycetota</taxon>
        <taxon>Actinomycetes</taxon>
        <taxon>Mycobacteriales</taxon>
        <taxon>Nocardiaceae</taxon>
        <taxon>Nocardia</taxon>
    </lineage>
</organism>
<evidence type="ECO:0000256" key="13">
    <source>
        <dbReference type="HAMAP-Rule" id="MF_00065"/>
    </source>
</evidence>
<dbReference type="InterPro" id="IPR000795">
    <property type="entry name" value="T_Tr_GTP-bd_dom"/>
</dbReference>
<protein>
    <recommendedName>
        <fullName evidence="12 13">Multifunctional fusion protein</fullName>
    </recommendedName>
    <domain>
        <recommendedName>
            <fullName evidence="12">Sulfate adenylyltransferase subunit 1</fullName>
            <ecNumber evidence="12">2.7.7.4</ecNumber>
        </recommendedName>
        <alternativeName>
            <fullName evidence="12">ATP-sulfurylase large subunit</fullName>
        </alternativeName>
        <alternativeName>
            <fullName evidence="12">Sulfate adenylate transferase</fullName>
            <shortName evidence="12">SAT</shortName>
        </alternativeName>
    </domain>
    <domain>
        <recommendedName>
            <fullName evidence="13">Adenylyl-sulfate kinase</fullName>
            <ecNumber evidence="13">2.7.1.25</ecNumber>
        </recommendedName>
        <alternativeName>
            <fullName evidence="13">APS kinase</fullName>
        </alternativeName>
        <alternativeName>
            <fullName evidence="13">ATP adenosine-5'-phosphosulfate 3'-phosphotransferase</fullName>
        </alternativeName>
        <alternativeName>
            <fullName evidence="13">Adenosine-5'-phosphosulfate kinase</fullName>
        </alternativeName>
    </domain>
</protein>
<dbReference type="GeneID" id="61134099"/>
<dbReference type="NCBIfam" id="NF004035">
    <property type="entry name" value="PRK05506.1"/>
    <property type="match status" value="1"/>
</dbReference>
<dbReference type="UniPathway" id="UPA00140">
    <property type="reaction ID" value="UER00204"/>
</dbReference>
<dbReference type="GO" id="GO:0005524">
    <property type="term" value="F:ATP binding"/>
    <property type="evidence" value="ECO:0007669"/>
    <property type="project" value="UniProtKB-UniRule"/>
</dbReference>
<dbReference type="EMBL" id="AP006618">
    <property type="protein sequence ID" value="BAD58239.1"/>
    <property type="molecule type" value="Genomic_DNA"/>
</dbReference>
<dbReference type="InterPro" id="IPR044138">
    <property type="entry name" value="CysN_II"/>
</dbReference>
<dbReference type="Proteomes" id="UP000006820">
    <property type="component" value="Chromosome"/>
</dbReference>
<dbReference type="eggNOG" id="COG2895">
    <property type="taxonomic scope" value="Bacteria"/>
</dbReference>
<dbReference type="Pfam" id="PF01583">
    <property type="entry name" value="APS_kinase"/>
    <property type="match status" value="1"/>
</dbReference>
<dbReference type="InterPro" id="IPR009000">
    <property type="entry name" value="Transl_B-barrel_sf"/>
</dbReference>
<dbReference type="Pfam" id="PF00009">
    <property type="entry name" value="GTP_EFTU"/>
    <property type="match status" value="1"/>
</dbReference>
<dbReference type="CDD" id="cd04095">
    <property type="entry name" value="CysN_NoDQ_III"/>
    <property type="match status" value="1"/>
</dbReference>
<dbReference type="PANTHER" id="PTHR23115">
    <property type="entry name" value="TRANSLATION FACTOR"/>
    <property type="match status" value="1"/>
</dbReference>
<keyword evidence="7 12" id="KW-0547">Nucleotide-binding</keyword>
<dbReference type="InterPro" id="IPR002891">
    <property type="entry name" value="APS"/>
</dbReference>
<dbReference type="InterPro" id="IPR044139">
    <property type="entry name" value="CysN_NoDQ_III"/>
</dbReference>
<dbReference type="RefSeq" id="WP_011209924.1">
    <property type="nucleotide sequence ID" value="NC_006361.1"/>
</dbReference>
<dbReference type="InterPro" id="IPR050100">
    <property type="entry name" value="TRAFAC_GTPase_members"/>
</dbReference>
<evidence type="ECO:0000256" key="1">
    <source>
        <dbReference type="ARBA" id="ARBA00001823"/>
    </source>
</evidence>
<keyword evidence="5 12" id="KW-0808">Transferase</keyword>
<dbReference type="GO" id="GO:0005525">
    <property type="term" value="F:GTP binding"/>
    <property type="evidence" value="ECO:0007669"/>
    <property type="project" value="UniProtKB-UniRule"/>
</dbReference>
<dbReference type="InterPro" id="IPR041757">
    <property type="entry name" value="CysN_GTP-bd"/>
</dbReference>
<accession>Q5YUA2</accession>
<dbReference type="CDD" id="cd02027">
    <property type="entry name" value="APSK"/>
    <property type="match status" value="1"/>
</dbReference>
<dbReference type="InterPro" id="IPR009001">
    <property type="entry name" value="Transl_elong_EF1A/Init_IF2_C"/>
</dbReference>
<evidence type="ECO:0000313" key="15">
    <source>
        <dbReference type="EMBL" id="BAD58239.1"/>
    </source>
</evidence>
<evidence type="ECO:0000259" key="14">
    <source>
        <dbReference type="PROSITE" id="PS51722"/>
    </source>
</evidence>
<dbReference type="InterPro" id="IPR011779">
    <property type="entry name" value="SO4_adenylTrfase_lsu"/>
</dbReference>
<dbReference type="SUPFAM" id="SSF50465">
    <property type="entry name" value="EF-Tu/eEF-1alpha/eIF2-gamma C-terminal domain"/>
    <property type="match status" value="1"/>
</dbReference>
<keyword evidence="9 12" id="KW-0342">GTP-binding</keyword>
<dbReference type="GO" id="GO:0070814">
    <property type="term" value="P:hydrogen sulfide biosynthetic process"/>
    <property type="evidence" value="ECO:0007669"/>
    <property type="project" value="UniProtKB-UniRule"/>
</dbReference>
<dbReference type="GO" id="GO:0004781">
    <property type="term" value="F:sulfate adenylyltransferase (ATP) activity"/>
    <property type="evidence" value="ECO:0007669"/>
    <property type="project" value="UniProtKB-UniRule"/>
</dbReference>
<comment type="catalytic activity">
    <reaction evidence="1 13">
        <text>adenosine 5'-phosphosulfate + ATP = 3'-phosphoadenylyl sulfate + ADP + H(+)</text>
        <dbReference type="Rhea" id="RHEA:24152"/>
        <dbReference type="ChEBI" id="CHEBI:15378"/>
        <dbReference type="ChEBI" id="CHEBI:30616"/>
        <dbReference type="ChEBI" id="CHEBI:58243"/>
        <dbReference type="ChEBI" id="CHEBI:58339"/>
        <dbReference type="ChEBI" id="CHEBI:456216"/>
        <dbReference type="EC" id="2.7.1.25"/>
    </reaction>
</comment>
<comment type="function">
    <text evidence="2">APS kinase catalyzes the synthesis of activated sulfate.</text>
</comment>
<dbReference type="CDD" id="cd03695">
    <property type="entry name" value="CysN_NodQ_II"/>
    <property type="match status" value="1"/>
</dbReference>
<comment type="catalytic activity">
    <reaction evidence="11 12">
        <text>sulfate + ATP + H(+) = adenosine 5'-phosphosulfate + diphosphate</text>
        <dbReference type="Rhea" id="RHEA:18133"/>
        <dbReference type="ChEBI" id="CHEBI:15378"/>
        <dbReference type="ChEBI" id="CHEBI:16189"/>
        <dbReference type="ChEBI" id="CHEBI:30616"/>
        <dbReference type="ChEBI" id="CHEBI:33019"/>
        <dbReference type="ChEBI" id="CHEBI:58243"/>
        <dbReference type="EC" id="2.7.7.4"/>
    </reaction>
</comment>
<reference evidence="15 16" key="1">
    <citation type="journal article" date="2004" name="Proc. Natl. Acad. Sci. U.S.A.">
        <title>The complete genomic sequence of Nocardia farcinica IFM 10152.</title>
        <authorList>
            <person name="Ishikawa J."/>
            <person name="Yamashita A."/>
            <person name="Mikami Y."/>
            <person name="Hoshino Y."/>
            <person name="Kurita H."/>
            <person name="Hotta K."/>
            <person name="Shiba T."/>
            <person name="Hattori M."/>
        </authorList>
    </citation>
    <scope>NUCLEOTIDE SEQUENCE [LARGE SCALE GENOMIC DNA]</scope>
    <source>
        <strain evidence="15 16">IFM 10152</strain>
    </source>
</reference>
<dbReference type="GO" id="GO:0000103">
    <property type="term" value="P:sulfate assimilation"/>
    <property type="evidence" value="ECO:0007669"/>
    <property type="project" value="UniProtKB-UniRule"/>
</dbReference>
<dbReference type="CDD" id="cd04166">
    <property type="entry name" value="CysN_ATPS"/>
    <property type="match status" value="1"/>
</dbReference>
<dbReference type="GO" id="GO:0003924">
    <property type="term" value="F:GTPase activity"/>
    <property type="evidence" value="ECO:0007669"/>
    <property type="project" value="InterPro"/>
</dbReference>
<comment type="caution">
    <text evidence="12">Lacks conserved residue(s) required for the propagation of feature annotation.</text>
</comment>
<dbReference type="InterPro" id="IPR054696">
    <property type="entry name" value="GTP-eEF1A_C"/>
</dbReference>
<dbReference type="GO" id="GO:0004020">
    <property type="term" value="F:adenylylsulfate kinase activity"/>
    <property type="evidence" value="ECO:0007669"/>
    <property type="project" value="UniProtKB-UniRule"/>
</dbReference>
<sequence>MAHTTDDLVRTDIEEYLRRHERKSLLRLLTCGSVDDGKSTLIGRLLYDSKLVFADHLAQLERDSRTVGTQNGELDFALLVDGLAAEREQGITIDVAYRFFSTEKRKFIVADTPGHEQYTRNMVTGASTADAAVILVDARKGLLTQTRRHSFLVSLLGIRHIVLAVNKLDLVGYSQERFDKIAADYREFAAGVGLTEVTCIPISALRGDNITQHSAETAWYTGPTLVEHLESIPVDETDRGALRLPVQWVNRPDLDFRGYSGQIVGGTVRPGDRVRVLPSGRESTVDRVVTADGDLDSAVTGQSVTVVLADDIDVSRGDVLAAAARPPQVADQFEANLVWMSEQPMLPGRAYELKLATAGAVAQVARPKYTINVNTLEHTAARSLSLNEIGVCDLHLDRQITFDPYTANRDMGGFILIDRLTRDTVAAGMLKFALRRAGNIHWQHVDIDKHVRARAKGQQPAVVWFTGLSGAGKSTVANLVEKRLHEQGYHTYLLDGDNVRHGLNADLGFTDADRVENIRRVVEVARLLADAGLIVLTSFIAPFRAERQLARERIGAEYFLEVHVDAPLEVVESRDSKGLYAKARRGELVNFTGIDSPYEVPESPDLRLDSSGAQPPEALAEQVIERLRAVGKLEPETQAEM</sequence>
<dbReference type="EC" id="2.7.7.4" evidence="12"/>
<dbReference type="Pfam" id="PF22594">
    <property type="entry name" value="GTP-eEF1A_C"/>
    <property type="match status" value="1"/>
</dbReference>
<comment type="subunit">
    <text evidence="12">Heterodimer composed of CysD, the smaller subunit, and CysN.</text>
</comment>